<dbReference type="Proteomes" id="UP001334084">
    <property type="component" value="Chromosome 11"/>
</dbReference>
<dbReference type="AlphaFoldDB" id="A0AAX4JGC5"/>
<keyword evidence="2" id="KW-1185">Reference proteome</keyword>
<dbReference type="RefSeq" id="XP_065331159.1">
    <property type="nucleotide sequence ID" value="XM_065475087.1"/>
</dbReference>
<sequence length="392" mass="46229">MLSICLVYCSEYLTIIDEDVDNIRNRNISLHGNDQNEKLDFMKSEQGVMFQPMKSINEGSTILLQNKKNLLSFDEKTKKTYHLLQNVKEYIKPSYFITTFASNDPPIVTDQNFELENDKRTNYLQTRNINIECSTSETKIFSGSKKSETGSLSVEKDLSKLYKPEDLHDLVTPTKALSSSDKTVLVKKEKTLKVKLLIKLSRKCQSELQLNKKKLDMIYNLNIDTNDNLPKFNDKIRNEYEKNRLFTKTMFTHLYHNKNHFLEIFEAIERDEVSKIFKTNFLMIKDFFTYIIAGLELREKSNLVYNKHTCIIIEKNKFWIEILALFKKTSIISILTLYNSDVVSLNNVEIDIVYHFRQITKNFIVIHRTRKKYLKCFNAMNKYLRDLLKFNS</sequence>
<accession>A0AAX4JGC5</accession>
<organism evidence="1 2">
    <name type="scientific">Vairimorpha necatrix</name>
    <dbReference type="NCBI Taxonomy" id="6039"/>
    <lineage>
        <taxon>Eukaryota</taxon>
        <taxon>Fungi</taxon>
        <taxon>Fungi incertae sedis</taxon>
        <taxon>Microsporidia</taxon>
        <taxon>Nosematidae</taxon>
        <taxon>Vairimorpha</taxon>
    </lineage>
</organism>
<gene>
    <name evidence="1" type="ORF">VNE69_11177</name>
</gene>
<dbReference type="KEGG" id="vnx:VNE69_11177"/>
<dbReference type="GeneID" id="90542851"/>
<reference evidence="1" key="1">
    <citation type="journal article" date="2024" name="BMC Genomics">
        <title>Functional annotation of a divergent genome using sequence and structure-based similarity.</title>
        <authorList>
            <person name="Svedberg D."/>
            <person name="Winiger R.R."/>
            <person name="Berg A."/>
            <person name="Sharma H."/>
            <person name="Tellgren-Roth C."/>
            <person name="Debrunner-Vossbrinck B.A."/>
            <person name="Vossbrinck C.R."/>
            <person name="Barandun J."/>
        </authorList>
    </citation>
    <scope>NUCLEOTIDE SEQUENCE</scope>
    <source>
        <strain evidence="1">Illinois isolate</strain>
    </source>
</reference>
<name>A0AAX4JGC5_9MICR</name>
<evidence type="ECO:0000313" key="1">
    <source>
        <dbReference type="EMBL" id="WUR05014.1"/>
    </source>
</evidence>
<protein>
    <submittedName>
        <fullName evidence="1">Uncharacterized protein</fullName>
    </submittedName>
</protein>
<evidence type="ECO:0000313" key="2">
    <source>
        <dbReference type="Proteomes" id="UP001334084"/>
    </source>
</evidence>
<proteinExistence type="predicted"/>
<dbReference type="EMBL" id="CP142736">
    <property type="protein sequence ID" value="WUR05014.1"/>
    <property type="molecule type" value="Genomic_DNA"/>
</dbReference>